<dbReference type="PANTHER" id="PTHR46599">
    <property type="entry name" value="PIGGYBAC TRANSPOSABLE ELEMENT-DERIVED PROTEIN 4"/>
    <property type="match status" value="1"/>
</dbReference>
<name>A0A329SXV9_9STRA</name>
<evidence type="ECO:0008006" key="5">
    <source>
        <dbReference type="Google" id="ProtNLM"/>
    </source>
</evidence>
<dbReference type="AlphaFoldDB" id="A0A329SXV9"/>
<protein>
    <recommendedName>
        <fullName evidence="5">PiggyBac transposable element-derived protein domain-containing protein</fullName>
    </recommendedName>
</protein>
<reference evidence="2" key="2">
    <citation type="submission" date="2018-05" db="EMBL/GenBank/DDBJ databases">
        <title>Effector identification in a new, highly contiguous assembly of the strawberry crown rot pathogen Phytophthora cactorum.</title>
        <authorList>
            <person name="Armitage A.D."/>
            <person name="Nellist C.F."/>
            <person name="Bates H."/>
            <person name="Vickerstaff R.J."/>
            <person name="Harrison R.J."/>
        </authorList>
    </citation>
    <scope>NUCLEOTIDE SEQUENCE</scope>
    <source>
        <strain evidence="2">P421</strain>
    </source>
</reference>
<proteinExistence type="predicted"/>
<evidence type="ECO:0000256" key="1">
    <source>
        <dbReference type="SAM" id="MobiDB-lite"/>
    </source>
</evidence>
<dbReference type="VEuPathDB" id="FungiDB:PC110_g3075"/>
<comment type="caution">
    <text evidence="3">The sequence shown here is derived from an EMBL/GenBank/DDBJ whole genome shotgun (WGS) entry which is preliminary data.</text>
</comment>
<dbReference type="STRING" id="29920.A0A329SXV9"/>
<accession>A0A329SXV9</accession>
<feature type="region of interest" description="Disordered" evidence="1">
    <location>
        <begin position="139"/>
        <end position="161"/>
    </location>
</feature>
<evidence type="ECO:0000313" key="4">
    <source>
        <dbReference type="Proteomes" id="UP000251314"/>
    </source>
</evidence>
<gene>
    <name evidence="3" type="ORF">PC110_g3075</name>
    <name evidence="2" type="ORF">PC129_g19278</name>
</gene>
<keyword evidence="4" id="KW-1185">Reference proteome</keyword>
<evidence type="ECO:0000313" key="2">
    <source>
        <dbReference type="EMBL" id="KAG3209712.1"/>
    </source>
</evidence>
<dbReference type="Proteomes" id="UP000251314">
    <property type="component" value="Unassembled WGS sequence"/>
</dbReference>
<dbReference type="Proteomes" id="UP000760860">
    <property type="component" value="Unassembled WGS sequence"/>
</dbReference>
<reference evidence="3 4" key="1">
    <citation type="submission" date="2018-01" db="EMBL/GenBank/DDBJ databases">
        <title>Draft genome of the strawberry crown rot pathogen Phytophthora cactorum.</title>
        <authorList>
            <person name="Armitage A.D."/>
            <person name="Lysoe E."/>
            <person name="Nellist C.F."/>
            <person name="Harrison R.J."/>
            <person name="Brurberg M.B."/>
        </authorList>
    </citation>
    <scope>NUCLEOTIDE SEQUENCE [LARGE SCALE GENOMIC DNA]</scope>
    <source>
        <strain evidence="3 4">10300</strain>
    </source>
</reference>
<dbReference type="EMBL" id="MJFZ01000042">
    <property type="protein sequence ID" value="RAW40776.1"/>
    <property type="molecule type" value="Genomic_DNA"/>
</dbReference>
<dbReference type="EMBL" id="RCMV01001220">
    <property type="protein sequence ID" value="KAG3209712.1"/>
    <property type="molecule type" value="Genomic_DNA"/>
</dbReference>
<evidence type="ECO:0000313" key="3">
    <source>
        <dbReference type="EMBL" id="RAW40776.1"/>
    </source>
</evidence>
<sequence>MKPVPAPELVRDYHRWMSGVDVLDQLRMQRYSVQLYYKSRKYYRKLFLGLLDMAFVNALIVFRHQQKVKNKRPAKHFSFIETLMEQLPAIDSSETYNAIESATFAQDRTAASPARAETTEELAQPEEAVMDYWHRLEEKPDTVDNEQGPTRRHRSCKVCVT</sequence>
<dbReference type="PANTHER" id="PTHR46599:SF3">
    <property type="entry name" value="PIGGYBAC TRANSPOSABLE ELEMENT-DERIVED PROTEIN 4"/>
    <property type="match status" value="1"/>
</dbReference>
<organism evidence="3 4">
    <name type="scientific">Phytophthora cactorum</name>
    <dbReference type="NCBI Taxonomy" id="29920"/>
    <lineage>
        <taxon>Eukaryota</taxon>
        <taxon>Sar</taxon>
        <taxon>Stramenopiles</taxon>
        <taxon>Oomycota</taxon>
        <taxon>Peronosporomycetes</taxon>
        <taxon>Peronosporales</taxon>
        <taxon>Peronosporaceae</taxon>
        <taxon>Phytophthora</taxon>
    </lineage>
</organism>
<dbReference type="OrthoDB" id="124440at2759"/>
<feature type="compositionally biased region" description="Basic residues" evidence="1">
    <location>
        <begin position="150"/>
        <end position="161"/>
    </location>
</feature>